<dbReference type="NCBIfam" id="TIGR00012">
    <property type="entry name" value="L29"/>
    <property type="match status" value="1"/>
</dbReference>
<dbReference type="AlphaFoldDB" id="A0AAW2H7L9"/>
<reference evidence="6" key="1">
    <citation type="journal article" date="2024" name="Gigascience">
        <title>Chromosome-level genome of the poultry shaft louse Menopon gallinae provides insight into the host-switching and adaptive evolution of parasitic lice.</title>
        <authorList>
            <person name="Xu Y."/>
            <person name="Ma L."/>
            <person name="Liu S."/>
            <person name="Liang Y."/>
            <person name="Liu Q."/>
            <person name="He Z."/>
            <person name="Tian L."/>
            <person name="Duan Y."/>
            <person name="Cai W."/>
            <person name="Li H."/>
            <person name="Song F."/>
        </authorList>
    </citation>
    <scope>NUCLEOTIDE SEQUENCE</scope>
    <source>
        <strain evidence="6">Cailab_2023a</strain>
    </source>
</reference>
<dbReference type="HAMAP" id="MF_00374">
    <property type="entry name" value="Ribosomal_uL29"/>
    <property type="match status" value="1"/>
</dbReference>
<dbReference type="InterPro" id="IPR018254">
    <property type="entry name" value="Ribosomal_uL29_CS"/>
</dbReference>
<dbReference type="PANTHER" id="PTHR45722">
    <property type="entry name" value="60S RIBOSOMAL PROTEIN L35"/>
    <property type="match status" value="1"/>
</dbReference>
<evidence type="ECO:0000256" key="1">
    <source>
        <dbReference type="ARBA" id="ARBA00009254"/>
    </source>
</evidence>
<gene>
    <name evidence="6" type="ORF">PYX00_011453</name>
</gene>
<proteinExistence type="inferred from homology"/>
<name>A0AAW2H7L9_9NEOP</name>
<evidence type="ECO:0000256" key="3">
    <source>
        <dbReference type="ARBA" id="ARBA00023274"/>
    </source>
</evidence>
<sequence>MKIHTSELRGKSVAELETMACNLKEELLRLRQQKNTQSLKPHEIRVVRKNIARVLTVRTEKLYAEMYEKHKNDKRMPKDLRPRLTKAKRMALTPRQRNMSVHSVCKRRRAYPRMYFSYSE</sequence>
<dbReference type="CDD" id="cd00427">
    <property type="entry name" value="Ribosomal_L29_HIP"/>
    <property type="match status" value="1"/>
</dbReference>
<dbReference type="Pfam" id="PF00831">
    <property type="entry name" value="Ribosomal_L29"/>
    <property type="match status" value="1"/>
</dbReference>
<evidence type="ECO:0000256" key="4">
    <source>
        <dbReference type="ARBA" id="ARBA00035204"/>
    </source>
</evidence>
<dbReference type="InterPro" id="IPR001854">
    <property type="entry name" value="Ribosomal_uL29"/>
</dbReference>
<dbReference type="PANTHER" id="PTHR45722:SF2">
    <property type="entry name" value="LARGE RIBOSOMAL SUBUNIT PROTEIN UL29-RELATED"/>
    <property type="match status" value="1"/>
</dbReference>
<keyword evidence="2" id="KW-0689">Ribosomal protein</keyword>
<dbReference type="PROSITE" id="PS00579">
    <property type="entry name" value="RIBOSOMAL_L29"/>
    <property type="match status" value="1"/>
</dbReference>
<keyword evidence="3" id="KW-0687">Ribonucleoprotein</keyword>
<dbReference type="InterPro" id="IPR036049">
    <property type="entry name" value="Ribosomal_uL29_sf"/>
</dbReference>
<dbReference type="GO" id="GO:0000463">
    <property type="term" value="P:maturation of LSU-rRNA from tricistronic rRNA transcript (SSU-rRNA, 5.8S rRNA, LSU-rRNA)"/>
    <property type="evidence" value="ECO:0007669"/>
    <property type="project" value="InterPro"/>
</dbReference>
<dbReference type="GO" id="GO:0003735">
    <property type="term" value="F:structural constituent of ribosome"/>
    <property type="evidence" value="ECO:0007669"/>
    <property type="project" value="InterPro"/>
</dbReference>
<dbReference type="GO" id="GO:0022625">
    <property type="term" value="C:cytosolic large ribosomal subunit"/>
    <property type="evidence" value="ECO:0007669"/>
    <property type="project" value="InterPro"/>
</dbReference>
<dbReference type="GO" id="GO:0003729">
    <property type="term" value="F:mRNA binding"/>
    <property type="evidence" value="ECO:0007669"/>
    <property type="project" value="TreeGrafter"/>
</dbReference>
<dbReference type="Gene3D" id="1.10.287.310">
    <property type="match status" value="1"/>
</dbReference>
<evidence type="ECO:0000256" key="2">
    <source>
        <dbReference type="ARBA" id="ARBA00022980"/>
    </source>
</evidence>
<dbReference type="SUPFAM" id="SSF46561">
    <property type="entry name" value="Ribosomal protein L29 (L29p)"/>
    <property type="match status" value="1"/>
</dbReference>
<evidence type="ECO:0000256" key="5">
    <source>
        <dbReference type="ARBA" id="ARBA00035334"/>
    </source>
</evidence>
<dbReference type="Gene3D" id="6.10.250.3450">
    <property type="match status" value="1"/>
</dbReference>
<dbReference type="InterPro" id="IPR045059">
    <property type="entry name" value="Ribosomal_uL29_euk"/>
</dbReference>
<accession>A0AAW2H7L9</accession>
<dbReference type="GO" id="GO:0006412">
    <property type="term" value="P:translation"/>
    <property type="evidence" value="ECO:0007669"/>
    <property type="project" value="InterPro"/>
</dbReference>
<dbReference type="EMBL" id="JARGDH010000006">
    <property type="protein sequence ID" value="KAL0265738.1"/>
    <property type="molecule type" value="Genomic_DNA"/>
</dbReference>
<organism evidence="6">
    <name type="scientific">Menopon gallinae</name>
    <name type="common">poultry shaft louse</name>
    <dbReference type="NCBI Taxonomy" id="328185"/>
    <lineage>
        <taxon>Eukaryota</taxon>
        <taxon>Metazoa</taxon>
        <taxon>Ecdysozoa</taxon>
        <taxon>Arthropoda</taxon>
        <taxon>Hexapoda</taxon>
        <taxon>Insecta</taxon>
        <taxon>Pterygota</taxon>
        <taxon>Neoptera</taxon>
        <taxon>Paraneoptera</taxon>
        <taxon>Psocodea</taxon>
        <taxon>Troctomorpha</taxon>
        <taxon>Phthiraptera</taxon>
        <taxon>Amblycera</taxon>
        <taxon>Menoponidae</taxon>
        <taxon>Menopon</taxon>
    </lineage>
</organism>
<protein>
    <recommendedName>
        <fullName evidence="4">Large ribosomal subunit protein uL29</fullName>
    </recommendedName>
    <alternativeName>
        <fullName evidence="5">60S ribosomal protein L35</fullName>
    </alternativeName>
</protein>
<comment type="caution">
    <text evidence="6">The sequence shown here is derived from an EMBL/GenBank/DDBJ whole genome shotgun (WGS) entry which is preliminary data.</text>
</comment>
<comment type="similarity">
    <text evidence="1">Belongs to the universal ribosomal protein uL29 family.</text>
</comment>
<evidence type="ECO:0000313" key="6">
    <source>
        <dbReference type="EMBL" id="KAL0265738.1"/>
    </source>
</evidence>